<evidence type="ECO:0000313" key="4">
    <source>
        <dbReference type="Proteomes" id="UP000190657"/>
    </source>
</evidence>
<dbReference type="GO" id="GO:0016757">
    <property type="term" value="F:glycosyltransferase activity"/>
    <property type="evidence" value="ECO:0007669"/>
    <property type="project" value="InterPro"/>
</dbReference>
<dbReference type="EMBL" id="FUWW01000002">
    <property type="protein sequence ID" value="SJZ37339.1"/>
    <property type="molecule type" value="Genomic_DNA"/>
</dbReference>
<feature type="domain" description="Glycosyl transferase family 1" evidence="1">
    <location>
        <begin position="227"/>
        <end position="371"/>
    </location>
</feature>
<dbReference type="InterPro" id="IPR028098">
    <property type="entry name" value="Glyco_trans_4-like_N"/>
</dbReference>
<dbReference type="PANTHER" id="PTHR45947">
    <property type="entry name" value="SULFOQUINOVOSYL TRANSFERASE SQD2"/>
    <property type="match status" value="1"/>
</dbReference>
<accession>A0A1T4K4J9</accession>
<dbReference type="OrthoDB" id="9815550at2"/>
<dbReference type="RefSeq" id="WP_078767803.1">
    <property type="nucleotide sequence ID" value="NZ_FUWW01000002.1"/>
</dbReference>
<gene>
    <name evidence="3" type="ORF">SAMN02745114_00303</name>
</gene>
<keyword evidence="3" id="KW-0808">Transferase</keyword>
<proteinExistence type="predicted"/>
<protein>
    <submittedName>
        <fullName evidence="3">Glycosyltransferase involved in cell wall bisynthesis</fullName>
    </submittedName>
</protein>
<dbReference type="Gene3D" id="3.40.50.2000">
    <property type="entry name" value="Glycogen Phosphorylase B"/>
    <property type="match status" value="2"/>
</dbReference>
<organism evidence="3 4">
    <name type="scientific">Eubacterium coprostanoligenes</name>
    <dbReference type="NCBI Taxonomy" id="290054"/>
    <lineage>
        <taxon>Bacteria</taxon>
        <taxon>Bacillati</taxon>
        <taxon>Bacillota</taxon>
        <taxon>Clostridia</taxon>
        <taxon>Eubacteriales</taxon>
        <taxon>Eubacteriaceae</taxon>
        <taxon>Eubacterium</taxon>
    </lineage>
</organism>
<dbReference type="PANTHER" id="PTHR45947:SF13">
    <property type="entry name" value="TRANSFERASE"/>
    <property type="match status" value="1"/>
</dbReference>
<dbReference type="Pfam" id="PF13439">
    <property type="entry name" value="Glyco_transf_4"/>
    <property type="match status" value="1"/>
</dbReference>
<evidence type="ECO:0000313" key="3">
    <source>
        <dbReference type="EMBL" id="SJZ37339.1"/>
    </source>
</evidence>
<keyword evidence="4" id="KW-1185">Reference proteome</keyword>
<dbReference type="SUPFAM" id="SSF53756">
    <property type="entry name" value="UDP-Glycosyltransferase/glycogen phosphorylase"/>
    <property type="match status" value="1"/>
</dbReference>
<dbReference type="InterPro" id="IPR001296">
    <property type="entry name" value="Glyco_trans_1"/>
</dbReference>
<sequence length="415" mass="47638">MRIVLVNKFLYKRGGSETYFINLNEVLEKAGHTVFWFGMNDKRNEHRPEEKYYIQNIDYSQETSALSQIKLGIKSIYSFEAKHKFEALIREYKPDIVHINLIHRQITLSILDVCEKYNLPVVFTTHDLVCSCPVGSLLTSTGETCRKCYGGHYINCIKNKCIKNSTAKSIIAFIEESFYKIHKSYNKIDAYIAPSEFYQNEILKSNITNNQVYHLTNFLPINTEYSLHESKNFYLFLGSLTKNKGVMTILKAFHKAHIDDFKLVLAGNGPEQETLNEYIHNNGLEEKVLLPGFVSGDELARLKKEAYIVIMASEWYENCPYGLMEPMAYGKPVIGSRMGGIPELAIDGITGWTFESKNVNELSDLFVKTSKLSKDEYASLSKSTLDFAKKTFNSKNYINNLLEIYKKVIEGKNRK</sequence>
<dbReference type="AlphaFoldDB" id="A0A1T4K4J9"/>
<dbReference type="InterPro" id="IPR050194">
    <property type="entry name" value="Glycosyltransferase_grp1"/>
</dbReference>
<dbReference type="STRING" id="290054.SAMN02745114_00303"/>
<name>A0A1T4K4J9_9FIRM</name>
<dbReference type="Pfam" id="PF00534">
    <property type="entry name" value="Glycos_transf_1"/>
    <property type="match status" value="1"/>
</dbReference>
<dbReference type="Proteomes" id="UP000190657">
    <property type="component" value="Unassembled WGS sequence"/>
</dbReference>
<evidence type="ECO:0000259" key="2">
    <source>
        <dbReference type="Pfam" id="PF13439"/>
    </source>
</evidence>
<feature type="domain" description="Glycosyltransferase subfamily 4-like N-terminal" evidence="2">
    <location>
        <begin position="14"/>
        <end position="215"/>
    </location>
</feature>
<reference evidence="4" key="1">
    <citation type="submission" date="2017-02" db="EMBL/GenBank/DDBJ databases">
        <authorList>
            <person name="Varghese N."/>
            <person name="Submissions S."/>
        </authorList>
    </citation>
    <scope>NUCLEOTIDE SEQUENCE [LARGE SCALE GENOMIC DNA]</scope>
    <source>
        <strain evidence="4">ATCC 51222</strain>
    </source>
</reference>
<evidence type="ECO:0000259" key="1">
    <source>
        <dbReference type="Pfam" id="PF00534"/>
    </source>
</evidence>